<dbReference type="Proteomes" id="UP001419268">
    <property type="component" value="Unassembled WGS sequence"/>
</dbReference>
<proteinExistence type="predicted"/>
<name>A0AAP0F3A2_9MAGN</name>
<evidence type="ECO:0000313" key="1">
    <source>
        <dbReference type="EMBL" id="KAK9104511.1"/>
    </source>
</evidence>
<accession>A0AAP0F3A2</accession>
<protein>
    <submittedName>
        <fullName evidence="1">Uncharacterized protein</fullName>
    </submittedName>
</protein>
<dbReference type="EMBL" id="JBBNAG010000009">
    <property type="protein sequence ID" value="KAK9104511.1"/>
    <property type="molecule type" value="Genomic_DNA"/>
</dbReference>
<comment type="caution">
    <text evidence="1">The sequence shown here is derived from an EMBL/GenBank/DDBJ whole genome shotgun (WGS) entry which is preliminary data.</text>
</comment>
<reference evidence="1 2" key="1">
    <citation type="submission" date="2024-01" db="EMBL/GenBank/DDBJ databases">
        <title>Genome assemblies of Stephania.</title>
        <authorList>
            <person name="Yang L."/>
        </authorList>
    </citation>
    <scope>NUCLEOTIDE SEQUENCE [LARGE SCALE GENOMIC DNA]</scope>
    <source>
        <strain evidence="1">JXDWG</strain>
        <tissue evidence="1">Leaf</tissue>
    </source>
</reference>
<dbReference type="AlphaFoldDB" id="A0AAP0F3A2"/>
<dbReference type="PANTHER" id="PTHR45904">
    <property type="entry name" value="TRNA (URACIL-5-)-METHYLTRANSFERASE"/>
    <property type="match status" value="1"/>
</dbReference>
<organism evidence="1 2">
    <name type="scientific">Stephania cephalantha</name>
    <dbReference type="NCBI Taxonomy" id="152367"/>
    <lineage>
        <taxon>Eukaryota</taxon>
        <taxon>Viridiplantae</taxon>
        <taxon>Streptophyta</taxon>
        <taxon>Embryophyta</taxon>
        <taxon>Tracheophyta</taxon>
        <taxon>Spermatophyta</taxon>
        <taxon>Magnoliopsida</taxon>
        <taxon>Ranunculales</taxon>
        <taxon>Menispermaceae</taxon>
        <taxon>Menispermoideae</taxon>
        <taxon>Cissampelideae</taxon>
        <taxon>Stephania</taxon>
    </lineage>
</organism>
<evidence type="ECO:0000313" key="2">
    <source>
        <dbReference type="Proteomes" id="UP001419268"/>
    </source>
</evidence>
<keyword evidence="2" id="KW-1185">Reference proteome</keyword>
<sequence length="171" mass="19642">MRWFLKSVEIVLADEDTSISLPFNGDVALEDKLTSSSVVSKTRSARDSVSPLAHLPYSEQLEQKKKSLEQNLKKLTRNAHKACPDVVSFPEWIHKLKAIELREDELRPRPDNTWDPPFERAKNLLKLESSKKVKALDTIEEVLVTDAFEESSNSLLRKCITNLLRKFIRII</sequence>
<dbReference type="InterPro" id="IPR045850">
    <property type="entry name" value="TRM2_met"/>
</dbReference>
<gene>
    <name evidence="1" type="ORF">Scep_021355</name>
</gene>
<dbReference type="PANTHER" id="PTHR45904:SF2">
    <property type="entry name" value="TRNA (URACIL-5-)-METHYLTRANSFERASE HOMOLOG A"/>
    <property type="match status" value="1"/>
</dbReference>
<dbReference type="GO" id="GO:0003723">
    <property type="term" value="F:RNA binding"/>
    <property type="evidence" value="ECO:0007669"/>
    <property type="project" value="TreeGrafter"/>
</dbReference>